<reference evidence="1" key="1">
    <citation type="submission" date="2019-02" db="EMBL/GenBank/DDBJ databases">
        <authorList>
            <person name="Gruber-Vodicka R. H."/>
            <person name="Seah K. B. B."/>
        </authorList>
    </citation>
    <scope>NUCLEOTIDE SEQUENCE</scope>
    <source>
        <strain evidence="1">BECK_BZ163</strain>
    </source>
</reference>
<sequence>MRLPRALNPNENPAQFGIFFSANRPRSHRVFHRAIGNSDRLFRSIGCGSPRWVSNSDYSLRVEYGARGFCRAEKDSNDFPTARQEPRPPVGFVNIFRTTASFFVGSWILSLVAAYRAKPFVDIPFFEERGHSSPLPSRGYAYLNGRWVEDPW</sequence>
<dbReference type="EMBL" id="CAADEZ010000141">
    <property type="protein sequence ID" value="VFJ55038.1"/>
    <property type="molecule type" value="Genomic_DNA"/>
</dbReference>
<organism evidence="1">
    <name type="scientific">Candidatus Kentrum sp. FM</name>
    <dbReference type="NCBI Taxonomy" id="2126340"/>
    <lineage>
        <taxon>Bacteria</taxon>
        <taxon>Pseudomonadati</taxon>
        <taxon>Pseudomonadota</taxon>
        <taxon>Gammaproteobacteria</taxon>
        <taxon>Candidatus Kentrum</taxon>
    </lineage>
</organism>
<name>A0A450SMQ6_9GAMM</name>
<accession>A0A450SMQ6</accession>
<gene>
    <name evidence="1" type="ORF">BECKFM1743A_GA0114220_101411</name>
</gene>
<proteinExistence type="predicted"/>
<dbReference type="AlphaFoldDB" id="A0A450SMQ6"/>
<evidence type="ECO:0000313" key="1">
    <source>
        <dbReference type="EMBL" id="VFJ55038.1"/>
    </source>
</evidence>
<protein>
    <submittedName>
        <fullName evidence="1">Uncharacterized protein</fullName>
    </submittedName>
</protein>